<evidence type="ECO:0000313" key="3">
    <source>
        <dbReference type="Proteomes" id="UP001472677"/>
    </source>
</evidence>
<dbReference type="EMBL" id="JBBPBM010000003">
    <property type="protein sequence ID" value="KAK8593181.1"/>
    <property type="molecule type" value="Genomic_DNA"/>
</dbReference>
<protein>
    <recommendedName>
        <fullName evidence="1">Reverse transcriptase zinc-binding domain-containing protein</fullName>
    </recommendedName>
</protein>
<dbReference type="Pfam" id="PF13966">
    <property type="entry name" value="zf-RVT"/>
    <property type="match status" value="1"/>
</dbReference>
<evidence type="ECO:0000259" key="1">
    <source>
        <dbReference type="Pfam" id="PF13966"/>
    </source>
</evidence>
<keyword evidence="3" id="KW-1185">Reference proteome</keyword>
<dbReference type="Proteomes" id="UP001472677">
    <property type="component" value="Unassembled WGS sequence"/>
</dbReference>
<comment type="caution">
    <text evidence="2">The sequence shown here is derived from an EMBL/GenBank/DDBJ whole genome shotgun (WGS) entry which is preliminary data.</text>
</comment>
<sequence length="263" mass="30476">MNLSITDLVTEEGNWNNDALQTLFTDQAIKHFHSIKYPNPLDEDDRCVWRWTPKQTFDLKSAYANLAGSLWSPKHAIWPVIWHLTVPQRIRLFLWTAQQQKLMTSVERYRRNLSSSPSCLICCNHAEIVLHSLRDCDSPKQIWLQILPKPLVCSFFSMDIHQWLSCNLSSNFLHYSLDISRKLLSASFVWQLWKCRNDYVFNNKGISDATIIHQRLTWAKCFYGNASPSNATPLQSHSTVSKWIAPRPSWFCLNVDGFISASS</sequence>
<accession>A0ABR2G2A6</accession>
<feature type="domain" description="Reverse transcriptase zinc-binding" evidence="1">
    <location>
        <begin position="57"/>
        <end position="143"/>
    </location>
</feature>
<reference evidence="2 3" key="1">
    <citation type="journal article" date="2024" name="G3 (Bethesda)">
        <title>Genome assembly of Hibiscus sabdariffa L. provides insights into metabolisms of medicinal natural products.</title>
        <authorList>
            <person name="Kim T."/>
        </authorList>
    </citation>
    <scope>NUCLEOTIDE SEQUENCE [LARGE SCALE GENOMIC DNA]</scope>
    <source>
        <strain evidence="2">TK-2024</strain>
        <tissue evidence="2">Old leaves</tissue>
    </source>
</reference>
<evidence type="ECO:0000313" key="2">
    <source>
        <dbReference type="EMBL" id="KAK8593181.1"/>
    </source>
</evidence>
<name>A0ABR2G2A6_9ROSI</name>
<proteinExistence type="predicted"/>
<organism evidence="2 3">
    <name type="scientific">Hibiscus sabdariffa</name>
    <name type="common">roselle</name>
    <dbReference type="NCBI Taxonomy" id="183260"/>
    <lineage>
        <taxon>Eukaryota</taxon>
        <taxon>Viridiplantae</taxon>
        <taxon>Streptophyta</taxon>
        <taxon>Embryophyta</taxon>
        <taxon>Tracheophyta</taxon>
        <taxon>Spermatophyta</taxon>
        <taxon>Magnoliopsida</taxon>
        <taxon>eudicotyledons</taxon>
        <taxon>Gunneridae</taxon>
        <taxon>Pentapetalae</taxon>
        <taxon>rosids</taxon>
        <taxon>malvids</taxon>
        <taxon>Malvales</taxon>
        <taxon>Malvaceae</taxon>
        <taxon>Malvoideae</taxon>
        <taxon>Hibiscus</taxon>
    </lineage>
</organism>
<dbReference type="InterPro" id="IPR026960">
    <property type="entry name" value="RVT-Znf"/>
</dbReference>
<gene>
    <name evidence="2" type="ORF">V6N12_045266</name>
</gene>